<sequence>MSLFSWFRRKSQPTQSPGGHQPAQGLLQADATVPLNPGRLPPSPSARSAEPAAGPRNERMERREMLYAVVRDAMVRASVLTAGYKFKVLSLDQRGRQFLVMIDLAREYGGDTNRLSEMEVLIAQTAKARHDILVTAVYWRIHEQVAVSAPAKPLGAAAPAEPAAARPATGFVRPQRPERSTPASSPAPLGSAVATGAPSGHSANLGAPAPVSAASVPPAQPRTVAPAAPESKRAPLLPPRTSTPFEPIEADEVAAFKRALAGQGAQAAGRSAAGSAAAAQPGVAVRSGPLLPLPESTGFEDTEMPESEHRGPDLSSTQYGELR</sequence>
<feature type="region of interest" description="Disordered" evidence="1">
    <location>
        <begin position="1"/>
        <end position="58"/>
    </location>
</feature>
<reference evidence="3" key="1">
    <citation type="journal article" date="2019" name="Int. J. Syst. Evol. Microbiol.">
        <title>The Global Catalogue of Microorganisms (GCM) 10K type strain sequencing project: providing services to taxonomists for standard genome sequencing and annotation.</title>
        <authorList>
            <consortium name="The Broad Institute Genomics Platform"/>
            <consortium name="The Broad Institute Genome Sequencing Center for Infectious Disease"/>
            <person name="Wu L."/>
            <person name="Ma J."/>
        </authorList>
    </citation>
    <scope>NUCLEOTIDE SEQUENCE [LARGE SCALE GENOMIC DNA]</scope>
    <source>
        <strain evidence="3">JCM 31890</strain>
    </source>
</reference>
<feature type="compositionally biased region" description="Low complexity" evidence="1">
    <location>
        <begin position="45"/>
        <end position="55"/>
    </location>
</feature>
<evidence type="ECO:0000313" key="2">
    <source>
        <dbReference type="EMBL" id="GAA4426977.1"/>
    </source>
</evidence>
<feature type="region of interest" description="Disordered" evidence="1">
    <location>
        <begin position="265"/>
        <end position="323"/>
    </location>
</feature>
<protein>
    <submittedName>
        <fullName evidence="2">Uncharacterized protein</fullName>
    </submittedName>
</protein>
<evidence type="ECO:0000256" key="1">
    <source>
        <dbReference type="SAM" id="MobiDB-lite"/>
    </source>
</evidence>
<keyword evidence="3" id="KW-1185">Reference proteome</keyword>
<name>A0ABP8LDP2_9BURK</name>
<dbReference type="RefSeq" id="WP_345065266.1">
    <property type="nucleotide sequence ID" value="NZ_BAABEX010000027.1"/>
</dbReference>
<gene>
    <name evidence="2" type="ORF">GCM10023090_23630</name>
</gene>
<feature type="compositionally biased region" description="Low complexity" evidence="1">
    <location>
        <begin position="158"/>
        <end position="168"/>
    </location>
</feature>
<feature type="compositionally biased region" description="Polar residues" evidence="1">
    <location>
        <begin position="314"/>
        <end position="323"/>
    </location>
</feature>
<feature type="compositionally biased region" description="Low complexity" evidence="1">
    <location>
        <begin position="207"/>
        <end position="217"/>
    </location>
</feature>
<proteinExistence type="predicted"/>
<feature type="region of interest" description="Disordered" evidence="1">
    <location>
        <begin position="158"/>
        <end position="245"/>
    </location>
</feature>
<organism evidence="2 3">
    <name type="scientific">Acidovorax lacteus</name>
    <dbReference type="NCBI Taxonomy" id="1924988"/>
    <lineage>
        <taxon>Bacteria</taxon>
        <taxon>Pseudomonadati</taxon>
        <taxon>Pseudomonadota</taxon>
        <taxon>Betaproteobacteria</taxon>
        <taxon>Burkholderiales</taxon>
        <taxon>Comamonadaceae</taxon>
        <taxon>Acidovorax</taxon>
    </lineage>
</organism>
<comment type="caution">
    <text evidence="2">The sequence shown here is derived from an EMBL/GenBank/DDBJ whole genome shotgun (WGS) entry which is preliminary data.</text>
</comment>
<feature type="compositionally biased region" description="Low complexity" evidence="1">
    <location>
        <begin position="265"/>
        <end position="287"/>
    </location>
</feature>
<evidence type="ECO:0000313" key="3">
    <source>
        <dbReference type="Proteomes" id="UP001501788"/>
    </source>
</evidence>
<dbReference type="EMBL" id="BAABEX010000027">
    <property type="protein sequence ID" value="GAA4426977.1"/>
    <property type="molecule type" value="Genomic_DNA"/>
</dbReference>
<dbReference type="Proteomes" id="UP001501788">
    <property type="component" value="Unassembled WGS sequence"/>
</dbReference>
<accession>A0ABP8LDP2</accession>